<feature type="transmembrane region" description="Helical" evidence="9">
    <location>
        <begin position="278"/>
        <end position="297"/>
    </location>
</feature>
<dbReference type="PANTHER" id="PTHR43394:SF1">
    <property type="entry name" value="ATP-BINDING CASSETTE SUB-FAMILY B MEMBER 10, MITOCHONDRIAL"/>
    <property type="match status" value="1"/>
</dbReference>
<evidence type="ECO:0000256" key="4">
    <source>
        <dbReference type="ARBA" id="ARBA00022692"/>
    </source>
</evidence>
<keyword evidence="4 9" id="KW-0812">Transmembrane</keyword>
<dbReference type="Proteomes" id="UP000823922">
    <property type="component" value="Unassembled WGS sequence"/>
</dbReference>
<dbReference type="SMART" id="SM00382">
    <property type="entry name" value="AAA"/>
    <property type="match status" value="1"/>
</dbReference>
<gene>
    <name evidence="11" type="ORF">H9926_05800</name>
</gene>
<dbReference type="InterPro" id="IPR027417">
    <property type="entry name" value="P-loop_NTPase"/>
</dbReference>
<dbReference type="PROSITE" id="PS50893">
    <property type="entry name" value="ABC_TRANSPORTER_2"/>
    <property type="match status" value="1"/>
</dbReference>
<dbReference type="InterPro" id="IPR017871">
    <property type="entry name" value="ABC_transporter-like_CS"/>
</dbReference>
<comment type="subcellular location">
    <subcellularLocation>
        <location evidence="1">Cell membrane</location>
        <topology evidence="1">Multi-pass membrane protein</topology>
    </subcellularLocation>
</comment>
<organism evidence="11 12">
    <name type="scientific">Candidatus Eisenbergiella intestinigallinarum</name>
    <dbReference type="NCBI Taxonomy" id="2838549"/>
    <lineage>
        <taxon>Bacteria</taxon>
        <taxon>Bacillati</taxon>
        <taxon>Bacillota</taxon>
        <taxon>Clostridia</taxon>
        <taxon>Lachnospirales</taxon>
        <taxon>Lachnospiraceae</taxon>
        <taxon>Eisenbergiella</taxon>
    </lineage>
</organism>
<dbReference type="InterPro" id="IPR003439">
    <property type="entry name" value="ABC_transporter-like_ATP-bd"/>
</dbReference>
<dbReference type="InterPro" id="IPR003593">
    <property type="entry name" value="AAA+_ATPase"/>
</dbReference>
<dbReference type="GO" id="GO:0005524">
    <property type="term" value="F:ATP binding"/>
    <property type="evidence" value="ECO:0007669"/>
    <property type="project" value="UniProtKB-KW"/>
</dbReference>
<keyword evidence="7 9" id="KW-1133">Transmembrane helix</keyword>
<dbReference type="AlphaFoldDB" id="A0A9D2TS42"/>
<dbReference type="GO" id="GO:0015421">
    <property type="term" value="F:ABC-type oligopeptide transporter activity"/>
    <property type="evidence" value="ECO:0007669"/>
    <property type="project" value="TreeGrafter"/>
</dbReference>
<dbReference type="InterPro" id="IPR039421">
    <property type="entry name" value="Type_1_exporter"/>
</dbReference>
<dbReference type="SUPFAM" id="SSF52540">
    <property type="entry name" value="P-loop containing nucleoside triphosphate hydrolases"/>
    <property type="match status" value="1"/>
</dbReference>
<feature type="transmembrane region" description="Helical" evidence="9">
    <location>
        <begin position="42"/>
        <end position="73"/>
    </location>
</feature>
<dbReference type="PROSITE" id="PS00211">
    <property type="entry name" value="ABC_TRANSPORTER_1"/>
    <property type="match status" value="1"/>
</dbReference>
<feature type="domain" description="ABC transporter" evidence="10">
    <location>
        <begin position="367"/>
        <end position="603"/>
    </location>
</feature>
<evidence type="ECO:0000256" key="3">
    <source>
        <dbReference type="ARBA" id="ARBA00022475"/>
    </source>
</evidence>
<dbReference type="GO" id="GO:0005886">
    <property type="term" value="C:plasma membrane"/>
    <property type="evidence" value="ECO:0007669"/>
    <property type="project" value="UniProtKB-SubCell"/>
</dbReference>
<evidence type="ECO:0000256" key="1">
    <source>
        <dbReference type="ARBA" id="ARBA00004651"/>
    </source>
</evidence>
<feature type="transmembrane region" description="Helical" evidence="9">
    <location>
        <begin position="186"/>
        <end position="203"/>
    </location>
</feature>
<dbReference type="Gene3D" id="3.40.50.300">
    <property type="entry name" value="P-loop containing nucleotide triphosphate hydrolases"/>
    <property type="match status" value="1"/>
</dbReference>
<evidence type="ECO:0000256" key="7">
    <source>
        <dbReference type="ARBA" id="ARBA00022989"/>
    </source>
</evidence>
<dbReference type="FunFam" id="3.40.50.300:FF:000221">
    <property type="entry name" value="Multidrug ABC transporter ATP-binding protein"/>
    <property type="match status" value="1"/>
</dbReference>
<keyword evidence="2" id="KW-0813">Transport</keyword>
<evidence type="ECO:0000256" key="8">
    <source>
        <dbReference type="ARBA" id="ARBA00023136"/>
    </source>
</evidence>
<evidence type="ECO:0000313" key="11">
    <source>
        <dbReference type="EMBL" id="HJC87508.1"/>
    </source>
</evidence>
<evidence type="ECO:0000259" key="10">
    <source>
        <dbReference type="PROSITE" id="PS50893"/>
    </source>
</evidence>
<feature type="transmembrane region" description="Helical" evidence="9">
    <location>
        <begin position="85"/>
        <end position="103"/>
    </location>
</feature>
<keyword evidence="8 9" id="KW-0472">Membrane</keyword>
<proteinExistence type="predicted"/>
<evidence type="ECO:0000256" key="6">
    <source>
        <dbReference type="ARBA" id="ARBA00022840"/>
    </source>
</evidence>
<dbReference type="PANTHER" id="PTHR43394">
    <property type="entry name" value="ATP-DEPENDENT PERMEASE MDL1, MITOCHONDRIAL"/>
    <property type="match status" value="1"/>
</dbReference>
<dbReference type="Pfam" id="PF00005">
    <property type="entry name" value="ABC_tran"/>
    <property type="match status" value="1"/>
</dbReference>
<dbReference type="GO" id="GO:0016887">
    <property type="term" value="F:ATP hydrolysis activity"/>
    <property type="evidence" value="ECO:0007669"/>
    <property type="project" value="InterPro"/>
</dbReference>
<feature type="transmembrane region" description="Helical" evidence="9">
    <location>
        <begin position="162"/>
        <end position="180"/>
    </location>
</feature>
<sequence length="614" mass="69772">MSKKISLRKNSAGKTDGENVSLSTGMKNTAYLLDYVRRHVPALFYTNILTGILWGYLNVASSVLVIQVVFNMIGEGRSFADVCRFLLMMSMILLPVLGIIYFCEKRLWPVLKLKLGKSLHAGLFIKARKMDLRCYDDAGFYTDFIWTVQEAEDHVYEAVRNMGSVLLSVLACVGVIAIMLEIDPLLLVIAVFSMVFQFLFRLLKSRIAFLREQRLMPLVKKYEYISRVFYMPDYAKELRMSRIDRLLTEEFDGCISEMDTVYRRLQFRLSALEIGEQLCNVFLTNMLIIFVLVYKILIAGSVSIGDLSVSIAAVGKLNSMYNGLLTSLSQFVQSGMFADKLRTFLAAEPQITSPQNAVPLPEEPCDIEFRNVSFRYDNSDSWVLRHINMKIQAQSKTAIVGYNGAGKSTLVKLLMRLYDPTEGEILLNGRNIKDYDVEEYRHSFGTLFQDFQIYAASLGENVKMGLVENADETAIREALKTAGIGEKFCDLSVPLLREYDKNGRLVSGGEAQKIAMARAFLKDPHTYILDEPSSALDPISEYNLNQTLFELSKNRTVIFISHRLSTTCMAEQIYMMEQGRIIEEGTHEELLEKGGRYAEMFEKQAEKYRNSLVS</sequence>
<accession>A0A9D2TS42</accession>
<keyword evidence="3" id="KW-1003">Cell membrane</keyword>
<reference evidence="11" key="1">
    <citation type="journal article" date="2021" name="PeerJ">
        <title>Extensive microbial diversity within the chicken gut microbiome revealed by metagenomics and culture.</title>
        <authorList>
            <person name="Gilroy R."/>
            <person name="Ravi A."/>
            <person name="Getino M."/>
            <person name="Pursley I."/>
            <person name="Horton D.L."/>
            <person name="Alikhan N.F."/>
            <person name="Baker D."/>
            <person name="Gharbi K."/>
            <person name="Hall N."/>
            <person name="Watson M."/>
            <person name="Adriaenssens E.M."/>
            <person name="Foster-Nyarko E."/>
            <person name="Jarju S."/>
            <person name="Secka A."/>
            <person name="Antonio M."/>
            <person name="Oren A."/>
            <person name="Chaudhuri R.R."/>
            <person name="La Ragione R."/>
            <person name="Hildebrand F."/>
            <person name="Pallen M.J."/>
        </authorList>
    </citation>
    <scope>NUCLEOTIDE SEQUENCE</scope>
    <source>
        <strain evidence="11">ChiBcec1-1630</strain>
    </source>
</reference>
<evidence type="ECO:0000313" key="12">
    <source>
        <dbReference type="Proteomes" id="UP000823922"/>
    </source>
</evidence>
<reference evidence="11" key="2">
    <citation type="submission" date="2021-04" db="EMBL/GenBank/DDBJ databases">
        <authorList>
            <person name="Gilroy R."/>
        </authorList>
    </citation>
    <scope>NUCLEOTIDE SEQUENCE</scope>
    <source>
        <strain evidence="11">ChiBcec1-1630</strain>
    </source>
</reference>
<dbReference type="InterPro" id="IPR036640">
    <property type="entry name" value="ABC1_TM_sf"/>
</dbReference>
<evidence type="ECO:0000256" key="5">
    <source>
        <dbReference type="ARBA" id="ARBA00022741"/>
    </source>
</evidence>
<dbReference type="EMBL" id="DWVS01000142">
    <property type="protein sequence ID" value="HJC87508.1"/>
    <property type="molecule type" value="Genomic_DNA"/>
</dbReference>
<comment type="caution">
    <text evidence="11">The sequence shown here is derived from an EMBL/GenBank/DDBJ whole genome shotgun (WGS) entry which is preliminary data.</text>
</comment>
<evidence type="ECO:0000256" key="2">
    <source>
        <dbReference type="ARBA" id="ARBA00022448"/>
    </source>
</evidence>
<keyword evidence="5" id="KW-0547">Nucleotide-binding</keyword>
<dbReference type="Gene3D" id="1.20.1560.10">
    <property type="entry name" value="ABC transporter type 1, transmembrane domain"/>
    <property type="match status" value="1"/>
</dbReference>
<name>A0A9D2TS42_9FIRM</name>
<keyword evidence="6 11" id="KW-0067">ATP-binding</keyword>
<evidence type="ECO:0000256" key="9">
    <source>
        <dbReference type="SAM" id="Phobius"/>
    </source>
</evidence>
<dbReference type="SUPFAM" id="SSF90123">
    <property type="entry name" value="ABC transporter transmembrane region"/>
    <property type="match status" value="1"/>
</dbReference>
<protein>
    <submittedName>
        <fullName evidence="11">ABC transporter ATP-binding protein/permease</fullName>
    </submittedName>
</protein>